<dbReference type="Proteomes" id="UP000072520">
    <property type="component" value="Unassembled WGS sequence"/>
</dbReference>
<dbReference type="GO" id="GO:0000271">
    <property type="term" value="P:polysaccharide biosynthetic process"/>
    <property type="evidence" value="ECO:0007669"/>
    <property type="project" value="InterPro"/>
</dbReference>
<name>A0AB34VDW2_9GAMM</name>
<reference evidence="8 9" key="1">
    <citation type="journal article" date="2016" name="Front. Microbiol.">
        <title>Genomic Resource of Rice Seed Associated Bacteria.</title>
        <authorList>
            <person name="Midha S."/>
            <person name="Bansal K."/>
            <person name="Sharma S."/>
            <person name="Kumar N."/>
            <person name="Patil P.P."/>
            <person name="Chaudhry V."/>
            <person name="Patil P.B."/>
        </authorList>
    </citation>
    <scope>NUCLEOTIDE SEQUENCE [LARGE SCALE GENOMIC DNA]</scope>
    <source>
        <strain evidence="8 9">RSA13</strain>
    </source>
</reference>
<evidence type="ECO:0000313" key="9">
    <source>
        <dbReference type="Proteomes" id="UP000072520"/>
    </source>
</evidence>
<feature type="transmembrane region" description="Helical" evidence="6">
    <location>
        <begin position="31"/>
        <end position="50"/>
    </location>
</feature>
<comment type="subcellular location">
    <subcellularLocation>
        <location evidence="1">Membrane</location>
        <topology evidence="1">Multi-pass membrane protein</topology>
    </subcellularLocation>
</comment>
<dbReference type="PANTHER" id="PTHR38459">
    <property type="entry name" value="PROPHAGE BACTOPRENOL-LINKED GLUCOSE TRANSLOCASE HOMOLOG"/>
    <property type="match status" value="1"/>
</dbReference>
<evidence type="ECO:0000256" key="5">
    <source>
        <dbReference type="ARBA" id="ARBA00023136"/>
    </source>
</evidence>
<dbReference type="InterPro" id="IPR007267">
    <property type="entry name" value="GtrA_DPMS_TM"/>
</dbReference>
<dbReference type="AlphaFoldDB" id="A0AB34VDW2"/>
<evidence type="ECO:0000313" key="8">
    <source>
        <dbReference type="EMBL" id="KTS96116.1"/>
    </source>
</evidence>
<keyword evidence="5 6" id="KW-0472">Membrane</keyword>
<proteinExistence type="inferred from homology"/>
<comment type="caution">
    <text evidence="8">The sequence shown here is derived from an EMBL/GenBank/DDBJ whole genome shotgun (WGS) entry which is preliminary data.</text>
</comment>
<organism evidence="8 9">
    <name type="scientific">Pantoea stewartii</name>
    <dbReference type="NCBI Taxonomy" id="66269"/>
    <lineage>
        <taxon>Bacteria</taxon>
        <taxon>Pseudomonadati</taxon>
        <taxon>Pseudomonadota</taxon>
        <taxon>Gammaproteobacteria</taxon>
        <taxon>Enterobacterales</taxon>
        <taxon>Erwiniaceae</taxon>
        <taxon>Pantoea</taxon>
    </lineage>
</organism>
<protein>
    <recommendedName>
        <fullName evidence="7">GtrA/DPMS transmembrane domain-containing protein</fullName>
    </recommendedName>
</protein>
<feature type="transmembrane region" description="Helical" evidence="6">
    <location>
        <begin position="62"/>
        <end position="83"/>
    </location>
</feature>
<feature type="domain" description="GtrA/DPMS transmembrane" evidence="7">
    <location>
        <begin position="5"/>
        <end position="119"/>
    </location>
</feature>
<feature type="transmembrane region" description="Helical" evidence="6">
    <location>
        <begin position="7"/>
        <end position="25"/>
    </location>
</feature>
<keyword evidence="4 6" id="KW-1133">Transmembrane helix</keyword>
<evidence type="ECO:0000256" key="2">
    <source>
        <dbReference type="ARBA" id="ARBA00009399"/>
    </source>
</evidence>
<sequence>MQFIKFCMVGTVGFITDSLLLLLFSEFCNVYFSRLLSFSVALYITWLLNSSFTFSSGEQRTFIKYVFSSLIGGAMNYLAYVMAVHYLSLSTKGELMLAVGVGSIVGLAFNFTISKFFVFKAMG</sequence>
<evidence type="ECO:0000259" key="7">
    <source>
        <dbReference type="Pfam" id="PF04138"/>
    </source>
</evidence>
<evidence type="ECO:0000256" key="3">
    <source>
        <dbReference type="ARBA" id="ARBA00022692"/>
    </source>
</evidence>
<dbReference type="Pfam" id="PF04138">
    <property type="entry name" value="GtrA_DPMS_TM"/>
    <property type="match status" value="1"/>
</dbReference>
<evidence type="ECO:0000256" key="6">
    <source>
        <dbReference type="SAM" id="Phobius"/>
    </source>
</evidence>
<gene>
    <name evidence="8" type="ORF">RSA13_14810</name>
</gene>
<comment type="similarity">
    <text evidence="2">Belongs to the GtrA family.</text>
</comment>
<dbReference type="GO" id="GO:0005886">
    <property type="term" value="C:plasma membrane"/>
    <property type="evidence" value="ECO:0007669"/>
    <property type="project" value="TreeGrafter"/>
</dbReference>
<evidence type="ECO:0000256" key="1">
    <source>
        <dbReference type="ARBA" id="ARBA00004141"/>
    </source>
</evidence>
<dbReference type="PANTHER" id="PTHR38459:SF1">
    <property type="entry name" value="PROPHAGE BACTOPRENOL-LINKED GLUCOSE TRANSLOCASE HOMOLOG"/>
    <property type="match status" value="1"/>
</dbReference>
<feature type="transmembrane region" description="Helical" evidence="6">
    <location>
        <begin position="95"/>
        <end position="118"/>
    </location>
</feature>
<dbReference type="RefSeq" id="WP_058708398.1">
    <property type="nucleotide sequence ID" value="NZ_LDSI01000020.1"/>
</dbReference>
<keyword evidence="3 6" id="KW-0812">Transmembrane</keyword>
<accession>A0AB34VDW2</accession>
<dbReference type="EMBL" id="LDSI01000020">
    <property type="protein sequence ID" value="KTS96116.1"/>
    <property type="molecule type" value="Genomic_DNA"/>
</dbReference>
<evidence type="ECO:0000256" key="4">
    <source>
        <dbReference type="ARBA" id="ARBA00022989"/>
    </source>
</evidence>
<dbReference type="InterPro" id="IPR051401">
    <property type="entry name" value="GtrA_CellWall_Glycosyl"/>
</dbReference>